<evidence type="ECO:0000313" key="2">
    <source>
        <dbReference type="EMBL" id="OGG04391.1"/>
    </source>
</evidence>
<name>A0A1F5YW23_9BACT</name>
<dbReference type="STRING" id="1798374.A2Z33_04440"/>
<sequence>MSEKKDLPFAEITLEGGGKINTDMNSGEMRVAWEKFWTGARFSKSNPRKQLKAIASAQNVGKETKHRKSGRAKTRGKIR</sequence>
<gene>
    <name evidence="2" type="ORF">A2Z33_04440</name>
</gene>
<accession>A0A1F5YW23</accession>
<evidence type="ECO:0000256" key="1">
    <source>
        <dbReference type="SAM" id="MobiDB-lite"/>
    </source>
</evidence>
<comment type="caution">
    <text evidence="2">The sequence shown here is derived from an EMBL/GenBank/DDBJ whole genome shotgun (WGS) entry which is preliminary data.</text>
</comment>
<dbReference type="Proteomes" id="UP000178448">
    <property type="component" value="Unassembled WGS sequence"/>
</dbReference>
<feature type="region of interest" description="Disordered" evidence="1">
    <location>
        <begin position="56"/>
        <end position="79"/>
    </location>
</feature>
<reference evidence="2 3" key="1">
    <citation type="journal article" date="2016" name="Nat. Commun.">
        <title>Thousands of microbial genomes shed light on interconnected biogeochemical processes in an aquifer system.</title>
        <authorList>
            <person name="Anantharaman K."/>
            <person name="Brown C.T."/>
            <person name="Hug L.A."/>
            <person name="Sharon I."/>
            <person name="Castelle C.J."/>
            <person name="Probst A.J."/>
            <person name="Thomas B.C."/>
            <person name="Singh A."/>
            <person name="Wilkins M.J."/>
            <person name="Karaoz U."/>
            <person name="Brodie E.L."/>
            <person name="Williams K.H."/>
            <person name="Hubbard S.S."/>
            <person name="Banfield J.F."/>
        </authorList>
    </citation>
    <scope>NUCLEOTIDE SEQUENCE [LARGE SCALE GENOMIC DNA]</scope>
</reference>
<evidence type="ECO:0000313" key="3">
    <source>
        <dbReference type="Proteomes" id="UP000178448"/>
    </source>
</evidence>
<protein>
    <submittedName>
        <fullName evidence="2">Uncharacterized protein</fullName>
    </submittedName>
</protein>
<dbReference type="AlphaFoldDB" id="A0A1F5YW23"/>
<proteinExistence type="predicted"/>
<feature type="compositionally biased region" description="Basic residues" evidence="1">
    <location>
        <begin position="64"/>
        <end position="79"/>
    </location>
</feature>
<organism evidence="2 3">
    <name type="scientific">Candidatus Gottesmanbacteria bacterium RBG_16_52_11</name>
    <dbReference type="NCBI Taxonomy" id="1798374"/>
    <lineage>
        <taxon>Bacteria</taxon>
        <taxon>Candidatus Gottesmaniibacteriota</taxon>
    </lineage>
</organism>
<dbReference type="EMBL" id="MFJD01000003">
    <property type="protein sequence ID" value="OGG04391.1"/>
    <property type="molecule type" value="Genomic_DNA"/>
</dbReference>